<dbReference type="Pfam" id="PF01757">
    <property type="entry name" value="Acyl_transf_3"/>
    <property type="match status" value="1"/>
</dbReference>
<gene>
    <name evidence="4" type="primary">oatA</name>
    <name evidence="4" type="ORF">AUP74_00024</name>
</gene>
<keyword evidence="1" id="KW-0812">Transmembrane</keyword>
<keyword evidence="5" id="KW-1185">Reference proteome</keyword>
<evidence type="ECO:0000259" key="3">
    <source>
        <dbReference type="Pfam" id="PF19040"/>
    </source>
</evidence>
<keyword evidence="1" id="KW-0472">Membrane</keyword>
<accession>A0A1C9W2Y7</accession>
<keyword evidence="1" id="KW-1133">Transmembrane helix</keyword>
<evidence type="ECO:0000259" key="2">
    <source>
        <dbReference type="Pfam" id="PF01757"/>
    </source>
</evidence>
<dbReference type="InterPro" id="IPR002656">
    <property type="entry name" value="Acyl_transf_3_dom"/>
</dbReference>
<feature type="transmembrane region" description="Helical" evidence="1">
    <location>
        <begin position="224"/>
        <end position="241"/>
    </location>
</feature>
<keyword evidence="4" id="KW-0012">Acyltransferase</keyword>
<feature type="transmembrane region" description="Helical" evidence="1">
    <location>
        <begin position="12"/>
        <end position="28"/>
    </location>
</feature>
<organism evidence="4 5">
    <name type="scientific">Microbulbifer aggregans</name>
    <dbReference type="NCBI Taxonomy" id="1769779"/>
    <lineage>
        <taxon>Bacteria</taxon>
        <taxon>Pseudomonadati</taxon>
        <taxon>Pseudomonadota</taxon>
        <taxon>Gammaproteobacteria</taxon>
        <taxon>Cellvibrionales</taxon>
        <taxon>Microbulbiferaceae</taxon>
        <taxon>Microbulbifer</taxon>
    </lineage>
</organism>
<keyword evidence="4" id="KW-0808">Transferase</keyword>
<evidence type="ECO:0000313" key="5">
    <source>
        <dbReference type="Proteomes" id="UP000095672"/>
    </source>
</evidence>
<dbReference type="EMBL" id="CP014143">
    <property type="protein sequence ID" value="AOS95504.1"/>
    <property type="molecule type" value="Genomic_DNA"/>
</dbReference>
<feature type="transmembrane region" description="Helical" evidence="1">
    <location>
        <begin position="200"/>
        <end position="217"/>
    </location>
</feature>
<dbReference type="Proteomes" id="UP000095672">
    <property type="component" value="Chromosome"/>
</dbReference>
<dbReference type="RefSeq" id="WP_069945778.1">
    <property type="nucleotide sequence ID" value="NZ_CP014143.1"/>
</dbReference>
<dbReference type="OrthoDB" id="9767863at2"/>
<protein>
    <submittedName>
        <fullName evidence="4">O-acetyltransferase OatA</fullName>
        <ecNumber evidence="4">2.3.1.-</ecNumber>
    </submittedName>
</protein>
<dbReference type="InterPro" id="IPR043968">
    <property type="entry name" value="SGNH"/>
</dbReference>
<proteinExistence type="predicted"/>
<feature type="transmembrane region" description="Helical" evidence="1">
    <location>
        <begin position="314"/>
        <end position="332"/>
    </location>
</feature>
<feature type="transmembrane region" description="Helical" evidence="1">
    <location>
        <begin position="75"/>
        <end position="94"/>
    </location>
</feature>
<dbReference type="GO" id="GO:0016020">
    <property type="term" value="C:membrane"/>
    <property type="evidence" value="ECO:0007669"/>
    <property type="project" value="TreeGrafter"/>
</dbReference>
<evidence type="ECO:0000256" key="1">
    <source>
        <dbReference type="SAM" id="Phobius"/>
    </source>
</evidence>
<feature type="transmembrane region" description="Helical" evidence="1">
    <location>
        <begin position="247"/>
        <end position="265"/>
    </location>
</feature>
<feature type="transmembrane region" description="Helical" evidence="1">
    <location>
        <begin position="352"/>
        <end position="370"/>
    </location>
</feature>
<feature type="transmembrane region" description="Helical" evidence="1">
    <location>
        <begin position="34"/>
        <end position="54"/>
    </location>
</feature>
<dbReference type="GO" id="GO:0016747">
    <property type="term" value="F:acyltransferase activity, transferring groups other than amino-acyl groups"/>
    <property type="evidence" value="ECO:0007669"/>
    <property type="project" value="InterPro"/>
</dbReference>
<sequence>MSSLTYRRDIDGLRAFAVLPVLFAHAGLPGFSGGFVGVDVFFVISGFLITGILMREIGESRFSLASFYERRARRILPALFAVVIACIGTGWFVLPPEPFKELAQSVLAAMLFVSNFWFWQSTGDYFGADAEWQPLLHTWSLSVEEQFYLGFPLLLCLLAARGRRSLLFGVGCLSFLSLLFSIWATKAQPLANYFFSPTRVWELGVGALIALGALPAARQRWQAELAAASGLLMILAAVLLYDSATPFPGLAALLPCVGAAALIWAGGQGATLTGRMIAWSPFVFVGLISYSLYLWHWPVLVLFRLLHGTAELPLLLAVQAIVLSLLLAWLSWRFVEAPFRLPFPVGMSRRNLVRTCGAMATLIVAVSLAINVNKGVPSRLPDDLFASYRDAIERAPEERRCMGRLPADGLCEFGTASGENNSPDYLLWGDSHAGAFLPGYQLWLQDRGHRGVAAVKSACAPLLGVVRVEMGPAQDCDSFNAQVIEMLESREDIGTVILVARWALVVEGSRSPGESGPPAVMGLAGDAASVSANAAMDQDRGNAELVAKGLAETVSRIRATGREVLIVESTPELAFSVPMAIVSAEFAGAQLQAAPTREEVEARNQRTNAIFDVLVEEFQAQRESLVPDLCRPRCQIQADGTPLYRDDDHLSTFGSEQLVPVLLDRLPSG</sequence>
<dbReference type="InterPro" id="IPR050879">
    <property type="entry name" value="Acyltransferase_3"/>
</dbReference>
<feature type="transmembrane region" description="Helical" evidence="1">
    <location>
        <begin position="166"/>
        <end position="185"/>
    </location>
</feature>
<dbReference type="AlphaFoldDB" id="A0A1C9W2Y7"/>
<feature type="domain" description="SGNH" evidence="3">
    <location>
        <begin position="406"/>
        <end position="663"/>
    </location>
</feature>
<name>A0A1C9W2Y7_9GAMM</name>
<feature type="domain" description="Acyltransferase 3" evidence="2">
    <location>
        <begin position="9"/>
        <end position="332"/>
    </location>
</feature>
<dbReference type="PANTHER" id="PTHR23028:SF53">
    <property type="entry name" value="ACYL_TRANSF_3 DOMAIN-CONTAINING PROTEIN"/>
    <property type="match status" value="1"/>
</dbReference>
<feature type="transmembrane region" description="Helical" evidence="1">
    <location>
        <begin position="277"/>
        <end position="294"/>
    </location>
</feature>
<dbReference type="PATRIC" id="fig|1769779.3.peg.24"/>
<dbReference type="PANTHER" id="PTHR23028">
    <property type="entry name" value="ACETYLTRANSFERASE"/>
    <property type="match status" value="1"/>
</dbReference>
<dbReference type="STRING" id="1769779.AUP74_00024"/>
<dbReference type="Pfam" id="PF19040">
    <property type="entry name" value="SGNH"/>
    <property type="match status" value="1"/>
</dbReference>
<reference evidence="5" key="1">
    <citation type="submission" date="2016-01" db="EMBL/GenBank/DDBJ databases">
        <title>Complete genome sequence of Microbulbifer sp. CCB-MM1, a halophile isolated from Matang Mangrove Forest, Perak.</title>
        <authorList>
            <person name="Moh T.H."/>
            <person name="Dinesh B."/>
            <person name="Lau N.-S."/>
            <person name="Go F."/>
            <person name="Alexander Chong S.-C."/>
        </authorList>
    </citation>
    <scope>NUCLEOTIDE SEQUENCE [LARGE SCALE GENOMIC DNA]</scope>
    <source>
        <strain evidence="5">CCB-MM1</strain>
    </source>
</reference>
<dbReference type="GO" id="GO:0009103">
    <property type="term" value="P:lipopolysaccharide biosynthetic process"/>
    <property type="evidence" value="ECO:0007669"/>
    <property type="project" value="TreeGrafter"/>
</dbReference>
<dbReference type="KEGG" id="micc:AUP74_00024"/>
<evidence type="ECO:0000313" key="4">
    <source>
        <dbReference type="EMBL" id="AOS95504.1"/>
    </source>
</evidence>
<dbReference type="EC" id="2.3.1.-" evidence="4"/>